<dbReference type="SMART" id="SM00906">
    <property type="entry name" value="Fungal_trans"/>
    <property type="match status" value="1"/>
</dbReference>
<dbReference type="InterPro" id="IPR007219">
    <property type="entry name" value="XnlR_reg_dom"/>
</dbReference>
<comment type="subcellular location">
    <subcellularLocation>
        <location evidence="1">Nucleus</location>
    </subcellularLocation>
</comment>
<feature type="region of interest" description="Disordered" evidence="6">
    <location>
        <begin position="660"/>
        <end position="683"/>
    </location>
</feature>
<proteinExistence type="predicted"/>
<dbReference type="InterPro" id="IPR050815">
    <property type="entry name" value="TF_fung"/>
</dbReference>
<dbReference type="STRING" id="41688.A0A2N3NJW2"/>
<protein>
    <recommendedName>
        <fullName evidence="7">Xylanolytic transcriptional activator regulatory domain-containing protein</fullName>
    </recommendedName>
</protein>
<dbReference type="GO" id="GO:0008270">
    <property type="term" value="F:zinc ion binding"/>
    <property type="evidence" value="ECO:0007669"/>
    <property type="project" value="InterPro"/>
</dbReference>
<dbReference type="CDD" id="cd12148">
    <property type="entry name" value="fungal_TF_MHR"/>
    <property type="match status" value="1"/>
</dbReference>
<keyword evidence="2" id="KW-0479">Metal-binding</keyword>
<keyword evidence="4" id="KW-0804">Transcription</keyword>
<feature type="region of interest" description="Disordered" evidence="6">
    <location>
        <begin position="59"/>
        <end position="84"/>
    </location>
</feature>
<dbReference type="PANTHER" id="PTHR47338">
    <property type="entry name" value="ZN(II)2CYS6 TRANSCRIPTION FACTOR (EUROFUNG)-RELATED"/>
    <property type="match status" value="1"/>
</dbReference>
<keyword evidence="9" id="KW-1185">Reference proteome</keyword>
<evidence type="ECO:0000256" key="2">
    <source>
        <dbReference type="ARBA" id="ARBA00022723"/>
    </source>
</evidence>
<dbReference type="GO" id="GO:0005634">
    <property type="term" value="C:nucleus"/>
    <property type="evidence" value="ECO:0007669"/>
    <property type="project" value="UniProtKB-SubCell"/>
</dbReference>
<keyword evidence="3" id="KW-0805">Transcription regulation</keyword>
<evidence type="ECO:0000259" key="7">
    <source>
        <dbReference type="SMART" id="SM00906"/>
    </source>
</evidence>
<evidence type="ECO:0000256" key="3">
    <source>
        <dbReference type="ARBA" id="ARBA00023015"/>
    </source>
</evidence>
<dbReference type="GO" id="GO:0006351">
    <property type="term" value="P:DNA-templated transcription"/>
    <property type="evidence" value="ECO:0007669"/>
    <property type="project" value="InterPro"/>
</dbReference>
<dbReference type="VEuPathDB" id="FungiDB:jhhlp_000906"/>
<keyword evidence="5" id="KW-0539">Nucleus</keyword>
<reference evidence="8 9" key="1">
    <citation type="journal article" date="2017" name="G3 (Bethesda)">
        <title>First Draft Genome Sequence of the Pathogenic Fungus Lomentospora prolificans (Formerly Scedosporium prolificans).</title>
        <authorList>
            <person name="Luo R."/>
            <person name="Zimin A."/>
            <person name="Workman R."/>
            <person name="Fan Y."/>
            <person name="Pertea G."/>
            <person name="Grossman N."/>
            <person name="Wear M.P."/>
            <person name="Jia B."/>
            <person name="Miller H."/>
            <person name="Casadevall A."/>
            <person name="Timp W."/>
            <person name="Zhang S.X."/>
            <person name="Salzberg S.L."/>
        </authorList>
    </citation>
    <scope>NUCLEOTIDE SEQUENCE [LARGE SCALE GENOMIC DNA]</scope>
    <source>
        <strain evidence="8 9">JHH-5317</strain>
    </source>
</reference>
<gene>
    <name evidence="8" type="ORF">jhhlp_000906</name>
</gene>
<dbReference type="GO" id="GO:0003677">
    <property type="term" value="F:DNA binding"/>
    <property type="evidence" value="ECO:0007669"/>
    <property type="project" value="InterPro"/>
</dbReference>
<comment type="caution">
    <text evidence="8">The sequence shown here is derived from an EMBL/GenBank/DDBJ whole genome shotgun (WGS) entry which is preliminary data.</text>
</comment>
<evidence type="ECO:0000256" key="1">
    <source>
        <dbReference type="ARBA" id="ARBA00004123"/>
    </source>
</evidence>
<dbReference type="EMBL" id="NLAX01000003">
    <property type="protein sequence ID" value="PKS12698.1"/>
    <property type="molecule type" value="Genomic_DNA"/>
</dbReference>
<name>A0A2N3NJW2_9PEZI</name>
<dbReference type="OrthoDB" id="4685598at2759"/>
<organism evidence="8 9">
    <name type="scientific">Lomentospora prolificans</name>
    <dbReference type="NCBI Taxonomy" id="41688"/>
    <lineage>
        <taxon>Eukaryota</taxon>
        <taxon>Fungi</taxon>
        <taxon>Dikarya</taxon>
        <taxon>Ascomycota</taxon>
        <taxon>Pezizomycotina</taxon>
        <taxon>Sordariomycetes</taxon>
        <taxon>Hypocreomycetidae</taxon>
        <taxon>Microascales</taxon>
        <taxon>Microascaceae</taxon>
        <taxon>Lomentospora</taxon>
    </lineage>
</organism>
<feature type="domain" description="Xylanolytic transcriptional activator regulatory" evidence="7">
    <location>
        <begin position="218"/>
        <end position="291"/>
    </location>
</feature>
<evidence type="ECO:0000256" key="5">
    <source>
        <dbReference type="ARBA" id="ARBA00023242"/>
    </source>
</evidence>
<dbReference type="PANTHER" id="PTHR47338:SF7">
    <property type="entry name" value="ZN(II)2CYS6 TRANSCRIPTION FACTOR (EUROFUNG)"/>
    <property type="match status" value="1"/>
</dbReference>
<dbReference type="Proteomes" id="UP000233524">
    <property type="component" value="Unassembled WGS sequence"/>
</dbReference>
<sequence length="700" mass="79378">MSSLPYQTIPEPYRSGYSSQACAESVHRMPLSQDEMLWGIAQVQTCEYTPAKRRFQNVPVNAPRKPALSQSSTPSEPESADSEEPIQATAATMPPIQFPDLASLVKENILANKDLILRHLDAYFEYLYFMPCLGFIHKASVYAELEDDRLQPSRAAAICSVAAFFVSPGPKAVAFAQRCSMHVEFHIFCNIGSLKEMNLYLYTFDILHNHMNGKFAKCWQLVANAIRLMLGLQLNWEVPGSKRPFKEQECARRLVWQLFNFDRIFAEGFEAYICCREENMKIRLPCAEEAFNANREVVVEYLNDKPSKISSAPGLHGYQIKVINIRHHVLTMSKKFASGPAYLQRERWEPSKVMEDVRKLQLELSRFSNSLPDYLKLTDQNIAHWMPSKENQVFVLIQGLLCTAHIDLYRFSLPGIRERGTPDLLKKLPHDFIVKSQKQAIAHATTLARFWETVYSQMKILQSDKIPLVGDYNIAPLVQQCVKVLMTAKQHKLYRDVTSHSTAPLWRNELADGASIRRLIDSCLRVLQPWSKVIPSVKSRYDELVRSVDDFDRTSRYEEETTLKLASSDPNSTMRLPGPHYILENAYMAQAQGDQMNAPPAVPPAMLARFFGAALQQANYTHDPYTGIDAPSDVWRSEYCPPGMPVVLAEARGLPIDQLKLNDPSDHPDSTAPRTLALVPGRPQDTRHYLAKHYQGNGSG</sequence>
<evidence type="ECO:0000256" key="6">
    <source>
        <dbReference type="SAM" id="MobiDB-lite"/>
    </source>
</evidence>
<evidence type="ECO:0000256" key="4">
    <source>
        <dbReference type="ARBA" id="ARBA00023163"/>
    </source>
</evidence>
<dbReference type="InParanoid" id="A0A2N3NJW2"/>
<evidence type="ECO:0000313" key="9">
    <source>
        <dbReference type="Proteomes" id="UP000233524"/>
    </source>
</evidence>
<dbReference type="GO" id="GO:0000981">
    <property type="term" value="F:DNA-binding transcription factor activity, RNA polymerase II-specific"/>
    <property type="evidence" value="ECO:0007669"/>
    <property type="project" value="InterPro"/>
</dbReference>
<evidence type="ECO:0000313" key="8">
    <source>
        <dbReference type="EMBL" id="PKS12698.1"/>
    </source>
</evidence>
<accession>A0A2N3NJW2</accession>
<dbReference type="AlphaFoldDB" id="A0A2N3NJW2"/>
<dbReference type="Pfam" id="PF04082">
    <property type="entry name" value="Fungal_trans"/>
    <property type="match status" value="1"/>
</dbReference>